<comment type="caution">
    <text evidence="1">The sequence shown here is derived from an EMBL/GenBank/DDBJ whole genome shotgun (WGS) entry which is preliminary data.</text>
</comment>
<dbReference type="InterPro" id="IPR023214">
    <property type="entry name" value="HAD_sf"/>
</dbReference>
<dbReference type="PANTHER" id="PTHR19288:SF95">
    <property type="entry name" value="D-GLYCEROL 3-PHOSPHATE PHOSPHATASE"/>
    <property type="match status" value="1"/>
</dbReference>
<dbReference type="Pfam" id="PF13344">
    <property type="entry name" value="Hydrolase_6"/>
    <property type="match status" value="1"/>
</dbReference>
<evidence type="ECO:0000313" key="1">
    <source>
        <dbReference type="EMBL" id="EME35517.1"/>
    </source>
</evidence>
<sequence length="333" mass="34491">MTRRLIDGCDAILADLDGVVYAGPGAISEAPESLERAKSEGVPVMFVTNNASRAVETVAEHLSELGVATRGEDVVSSAQAAAQLLSDRLPAGSRVLITGAQALSDHIAEAGLTPVSSQHDDPVAVVQGFDPEIGWSDLAEAAYTLADASVLWIATNTDGSIPRERGIAPGNGTLVDAVARATGRTPEVAGKPEAPIFRTGAQRLGAQRPLVVGDRLDTDILGGNRAGFATALVLTGVDTVRTALGAITDERPDHLIADLTGLFAPEAEIAVEESDGASIARCGAAQATAHDDGLRISGDEDDLDAWRAACAAWWARHPQVDTASIPEIEWTAA</sequence>
<organism evidence="1 2">
    <name type="scientific">Kocuria palustris PEL</name>
    <dbReference type="NCBI Taxonomy" id="1236550"/>
    <lineage>
        <taxon>Bacteria</taxon>
        <taxon>Bacillati</taxon>
        <taxon>Actinomycetota</taxon>
        <taxon>Actinomycetes</taxon>
        <taxon>Micrococcales</taxon>
        <taxon>Micrococcaceae</taxon>
        <taxon>Kocuria</taxon>
    </lineage>
</organism>
<dbReference type="AlphaFoldDB" id="M2WAN1"/>
<dbReference type="GO" id="GO:0005737">
    <property type="term" value="C:cytoplasm"/>
    <property type="evidence" value="ECO:0007669"/>
    <property type="project" value="TreeGrafter"/>
</dbReference>
<evidence type="ECO:0000313" key="2">
    <source>
        <dbReference type="Proteomes" id="UP000009877"/>
    </source>
</evidence>
<reference evidence="1 2" key="1">
    <citation type="journal article" date="2014" name="Genome Announc.">
        <title>Draft Genome Sequence of Kocuria palustris PEL.</title>
        <authorList>
            <person name="Sharma G."/>
            <person name="Khatri I."/>
            <person name="Subramanian S."/>
        </authorList>
    </citation>
    <scope>NUCLEOTIDE SEQUENCE [LARGE SCALE GENOMIC DNA]</scope>
    <source>
        <strain evidence="1 2">PEL</strain>
    </source>
</reference>
<dbReference type="Pfam" id="PF13242">
    <property type="entry name" value="Hydrolase_like"/>
    <property type="match status" value="1"/>
</dbReference>
<protein>
    <submittedName>
        <fullName evidence="1">4-nitrophenylphosphatase</fullName>
    </submittedName>
</protein>
<dbReference type="STRING" id="71999.KPaMU14_07775"/>
<accession>M2WAN1</accession>
<dbReference type="Gene3D" id="3.40.50.1000">
    <property type="entry name" value="HAD superfamily/HAD-like"/>
    <property type="match status" value="2"/>
</dbReference>
<dbReference type="InterPro" id="IPR006357">
    <property type="entry name" value="HAD-SF_hydro_IIA"/>
</dbReference>
<gene>
    <name evidence="1" type="ORF">C884_01733</name>
</gene>
<dbReference type="SUPFAM" id="SSF56784">
    <property type="entry name" value="HAD-like"/>
    <property type="match status" value="1"/>
</dbReference>
<dbReference type="GO" id="GO:0016791">
    <property type="term" value="F:phosphatase activity"/>
    <property type="evidence" value="ECO:0007669"/>
    <property type="project" value="TreeGrafter"/>
</dbReference>
<dbReference type="EMBL" id="ANHZ02000035">
    <property type="protein sequence ID" value="EME35517.1"/>
    <property type="molecule type" value="Genomic_DNA"/>
</dbReference>
<name>M2WAN1_9MICC</name>
<dbReference type="InterPro" id="IPR036412">
    <property type="entry name" value="HAD-like_sf"/>
</dbReference>
<keyword evidence="2" id="KW-1185">Reference proteome</keyword>
<dbReference type="Proteomes" id="UP000009877">
    <property type="component" value="Unassembled WGS sequence"/>
</dbReference>
<dbReference type="RefSeq" id="WP_006215837.1">
    <property type="nucleotide sequence ID" value="NZ_ANHZ02000035.1"/>
</dbReference>
<dbReference type="PANTHER" id="PTHR19288">
    <property type="entry name" value="4-NITROPHENYLPHOSPHATASE-RELATED"/>
    <property type="match status" value="1"/>
</dbReference>
<proteinExistence type="predicted"/>
<dbReference type="NCBIfam" id="TIGR01460">
    <property type="entry name" value="HAD-SF-IIA"/>
    <property type="match status" value="1"/>
</dbReference>